<dbReference type="InterPro" id="IPR036593">
    <property type="entry name" value="CPE0013-like_sf"/>
</dbReference>
<accession>A0A347ZNN8</accession>
<keyword evidence="2" id="KW-1185">Reference proteome</keyword>
<dbReference type="PANTHER" id="PTHR39450:SF1">
    <property type="entry name" value="DUF1667 DOMAIN-CONTAINING PROTEIN"/>
    <property type="match status" value="1"/>
</dbReference>
<dbReference type="SUPFAM" id="SSF160148">
    <property type="entry name" value="CPE0013-like"/>
    <property type="match status" value="1"/>
</dbReference>
<proteinExistence type="predicted"/>
<dbReference type="OrthoDB" id="9811531at2"/>
<dbReference type="InterPro" id="IPR012460">
    <property type="entry name" value="DUF1667"/>
</dbReference>
<dbReference type="PANTHER" id="PTHR39450">
    <property type="entry name" value="MOLYBDOPTERIN OXIDOREDUCTASE, 4FE-4S CLUSTER-BINDING SUBUNIT"/>
    <property type="match status" value="1"/>
</dbReference>
<dbReference type="AlphaFoldDB" id="A0A347ZNN8"/>
<dbReference type="Proteomes" id="UP000256388">
    <property type="component" value="Unassembled WGS sequence"/>
</dbReference>
<sequence length="125" mass="13790">MNSLTDSDKPLEIICVACPHGCRLEATRKDGEILISNAGCKRGKEYATNEITDPRRMVATTVRIQHGIHPLLPVYTSEPFPKGRVTELLREIRKVEITAPVKMGQIVLKNALGTGIDVLASRDLK</sequence>
<gene>
    <name evidence="1" type="ORF">DFR64_1890</name>
</gene>
<dbReference type="RefSeq" id="WP_116225175.1">
    <property type="nucleotide sequence ID" value="NZ_AP018437.1"/>
</dbReference>
<dbReference type="Pfam" id="PF07892">
    <property type="entry name" value="DUF1667"/>
    <property type="match status" value="1"/>
</dbReference>
<organism evidence="1 2">
    <name type="scientific">Pelolinea submarina</name>
    <dbReference type="NCBI Taxonomy" id="913107"/>
    <lineage>
        <taxon>Bacteria</taxon>
        <taxon>Bacillati</taxon>
        <taxon>Chloroflexota</taxon>
        <taxon>Anaerolineae</taxon>
        <taxon>Anaerolineales</taxon>
        <taxon>Anaerolineaceae</taxon>
        <taxon>Pelolinea</taxon>
    </lineage>
</organism>
<dbReference type="EMBL" id="QUMS01000002">
    <property type="protein sequence ID" value="REG08522.1"/>
    <property type="molecule type" value="Genomic_DNA"/>
</dbReference>
<protein>
    <submittedName>
        <fullName evidence="1">CxxC motif-containing protein</fullName>
    </submittedName>
</protein>
<evidence type="ECO:0000313" key="2">
    <source>
        <dbReference type="Proteomes" id="UP000256388"/>
    </source>
</evidence>
<name>A0A347ZNN8_9CHLR</name>
<comment type="caution">
    <text evidence="1">The sequence shown here is derived from an EMBL/GenBank/DDBJ whole genome shotgun (WGS) entry which is preliminary data.</text>
</comment>
<reference evidence="1 2" key="1">
    <citation type="submission" date="2018-08" db="EMBL/GenBank/DDBJ databases">
        <title>Genomic Encyclopedia of Type Strains, Phase IV (KMG-IV): sequencing the most valuable type-strain genomes for metagenomic binning, comparative biology and taxonomic classification.</title>
        <authorList>
            <person name="Goeker M."/>
        </authorList>
    </citation>
    <scope>NUCLEOTIDE SEQUENCE [LARGE SCALE GENOMIC DNA]</scope>
    <source>
        <strain evidence="1 2">DSM 23923</strain>
    </source>
</reference>
<evidence type="ECO:0000313" key="1">
    <source>
        <dbReference type="EMBL" id="REG08522.1"/>
    </source>
</evidence>
<dbReference type="Gene3D" id="3.10.530.10">
    <property type="entry name" value="CPE0013-like"/>
    <property type="match status" value="1"/>
</dbReference>